<protein>
    <submittedName>
        <fullName evidence="1">Uncharacterized protein</fullName>
    </submittedName>
</protein>
<comment type="caution">
    <text evidence="1">The sequence shown here is derived from an EMBL/GenBank/DDBJ whole genome shotgun (WGS) entry which is preliminary data.</text>
</comment>
<reference evidence="1" key="1">
    <citation type="journal article" date="2019" name="Sci. Rep.">
        <title>Draft genome of Tanacetum cinerariifolium, the natural source of mosquito coil.</title>
        <authorList>
            <person name="Yamashiro T."/>
            <person name="Shiraishi A."/>
            <person name="Satake H."/>
            <person name="Nakayama K."/>
        </authorList>
    </citation>
    <scope>NUCLEOTIDE SEQUENCE</scope>
</reference>
<proteinExistence type="predicted"/>
<dbReference type="EMBL" id="BKCJ011845621">
    <property type="protein sequence ID" value="GFD57846.1"/>
    <property type="molecule type" value="Genomic_DNA"/>
</dbReference>
<feature type="non-terminal residue" evidence="1">
    <location>
        <position position="1"/>
    </location>
</feature>
<name>A0A699XJ29_TANCI</name>
<gene>
    <name evidence="1" type="ORF">Tci_929815</name>
</gene>
<sequence length="83" mass="9140">HVFVDRCGLPVAGVVQVHEGDRMGRRRIDVPTRGGDGADPLEQVLALGRAGDGIDEDVRIVQRQVVGARPRHRLDARLDVHFL</sequence>
<accession>A0A699XJ29</accession>
<evidence type="ECO:0000313" key="1">
    <source>
        <dbReference type="EMBL" id="GFD57846.1"/>
    </source>
</evidence>
<organism evidence="1">
    <name type="scientific">Tanacetum cinerariifolium</name>
    <name type="common">Dalmatian daisy</name>
    <name type="synonym">Chrysanthemum cinerariifolium</name>
    <dbReference type="NCBI Taxonomy" id="118510"/>
    <lineage>
        <taxon>Eukaryota</taxon>
        <taxon>Viridiplantae</taxon>
        <taxon>Streptophyta</taxon>
        <taxon>Embryophyta</taxon>
        <taxon>Tracheophyta</taxon>
        <taxon>Spermatophyta</taxon>
        <taxon>Magnoliopsida</taxon>
        <taxon>eudicotyledons</taxon>
        <taxon>Gunneridae</taxon>
        <taxon>Pentapetalae</taxon>
        <taxon>asterids</taxon>
        <taxon>campanulids</taxon>
        <taxon>Asterales</taxon>
        <taxon>Asteraceae</taxon>
        <taxon>Asteroideae</taxon>
        <taxon>Anthemideae</taxon>
        <taxon>Anthemidinae</taxon>
        <taxon>Tanacetum</taxon>
    </lineage>
</organism>
<dbReference type="AlphaFoldDB" id="A0A699XJ29"/>